<accession>A0AAW1IZD3</accession>
<sequence length="110" mass="12909">MERRQHIRSSKPESPTFLNVVMHITNIQPRRHAWSLERFAWLDQVVVVQIVVTNIVSGRFKPTTLKADYETIKNGGMTLPLVVEEDFTSKRENMMCQVQEKNKEDLHSTW</sequence>
<name>A0AAW1IZD3_POPJA</name>
<proteinExistence type="predicted"/>
<gene>
    <name evidence="1" type="ORF">QE152_g32255</name>
</gene>
<dbReference type="AlphaFoldDB" id="A0AAW1IZD3"/>
<organism evidence="1 2">
    <name type="scientific">Popillia japonica</name>
    <name type="common">Japanese beetle</name>
    <dbReference type="NCBI Taxonomy" id="7064"/>
    <lineage>
        <taxon>Eukaryota</taxon>
        <taxon>Metazoa</taxon>
        <taxon>Ecdysozoa</taxon>
        <taxon>Arthropoda</taxon>
        <taxon>Hexapoda</taxon>
        <taxon>Insecta</taxon>
        <taxon>Pterygota</taxon>
        <taxon>Neoptera</taxon>
        <taxon>Endopterygota</taxon>
        <taxon>Coleoptera</taxon>
        <taxon>Polyphaga</taxon>
        <taxon>Scarabaeiformia</taxon>
        <taxon>Scarabaeidae</taxon>
        <taxon>Rutelinae</taxon>
        <taxon>Popillia</taxon>
    </lineage>
</organism>
<keyword evidence="2" id="KW-1185">Reference proteome</keyword>
<dbReference type="Proteomes" id="UP001458880">
    <property type="component" value="Unassembled WGS sequence"/>
</dbReference>
<evidence type="ECO:0000313" key="1">
    <source>
        <dbReference type="EMBL" id="KAK9695910.1"/>
    </source>
</evidence>
<dbReference type="EMBL" id="JASPKY010000467">
    <property type="protein sequence ID" value="KAK9695910.1"/>
    <property type="molecule type" value="Genomic_DNA"/>
</dbReference>
<protein>
    <submittedName>
        <fullName evidence="1">Uncharacterized protein</fullName>
    </submittedName>
</protein>
<reference evidence="1 2" key="1">
    <citation type="journal article" date="2024" name="BMC Genomics">
        <title>De novo assembly and annotation of Popillia japonica's genome with initial clues to its potential as an invasive pest.</title>
        <authorList>
            <person name="Cucini C."/>
            <person name="Boschi S."/>
            <person name="Funari R."/>
            <person name="Cardaioli E."/>
            <person name="Iannotti N."/>
            <person name="Marturano G."/>
            <person name="Paoli F."/>
            <person name="Bruttini M."/>
            <person name="Carapelli A."/>
            <person name="Frati F."/>
            <person name="Nardi F."/>
        </authorList>
    </citation>
    <scope>NUCLEOTIDE SEQUENCE [LARGE SCALE GENOMIC DNA]</scope>
    <source>
        <strain evidence="1">DMR45628</strain>
    </source>
</reference>
<evidence type="ECO:0000313" key="2">
    <source>
        <dbReference type="Proteomes" id="UP001458880"/>
    </source>
</evidence>
<comment type="caution">
    <text evidence="1">The sequence shown here is derived from an EMBL/GenBank/DDBJ whole genome shotgun (WGS) entry which is preliminary data.</text>
</comment>